<proteinExistence type="predicted"/>
<dbReference type="InterPro" id="IPR003613">
    <property type="entry name" value="Ubox_domain"/>
</dbReference>
<dbReference type="GO" id="GO:0016567">
    <property type="term" value="P:protein ubiquitination"/>
    <property type="evidence" value="ECO:0007669"/>
    <property type="project" value="InterPro"/>
</dbReference>
<dbReference type="SUPFAM" id="SSF57850">
    <property type="entry name" value="RING/U-box"/>
    <property type="match status" value="1"/>
</dbReference>
<sequence length="292" mass="31669">MPLWPSFSESAQSGMISALCVVALSGSVVMWSKGLPSLRTLMSISLKRKAPEIPDEFLCPISGARMRDPVLCTCTRHCGTTFERAAILQWLQTGPNQRCPNTSKELTAECLFPVRALKALIEKWVETHGEPPGAAPPVEQEEEAAAEHVARLLELIRIIQHTEVGEVAPQLLLSPEEENLVLEGHQEARGIPLRASILAGLSPKNKAVLLLRRLVAQFPPLLQHALSNEVFAALSKMLRSSCTMERVQAAATVTSLSWGSVPIATLAIAEGVVLPLLVMVEQYVLRVAGTPV</sequence>
<dbReference type="GO" id="GO:0004842">
    <property type="term" value="F:ubiquitin-protein transferase activity"/>
    <property type="evidence" value="ECO:0007669"/>
    <property type="project" value="InterPro"/>
</dbReference>
<dbReference type="PROSITE" id="PS51698">
    <property type="entry name" value="U_BOX"/>
    <property type="match status" value="1"/>
</dbReference>
<accession>A0AAE0FJM6</accession>
<dbReference type="InterPro" id="IPR013083">
    <property type="entry name" value="Znf_RING/FYVE/PHD"/>
</dbReference>
<comment type="caution">
    <text evidence="3">The sequence shown here is derived from an EMBL/GenBank/DDBJ whole genome shotgun (WGS) entry which is preliminary data.</text>
</comment>
<evidence type="ECO:0000256" key="1">
    <source>
        <dbReference type="SAM" id="Phobius"/>
    </source>
</evidence>
<gene>
    <name evidence="3" type="ORF">CYMTET_30261</name>
</gene>
<evidence type="ECO:0000313" key="4">
    <source>
        <dbReference type="Proteomes" id="UP001190700"/>
    </source>
</evidence>
<keyword evidence="1" id="KW-0812">Transmembrane</keyword>
<dbReference type="PANTHER" id="PTHR23315">
    <property type="entry name" value="U BOX DOMAIN-CONTAINING"/>
    <property type="match status" value="1"/>
</dbReference>
<reference evidence="3 4" key="1">
    <citation type="journal article" date="2015" name="Genome Biol. Evol.">
        <title>Comparative Genomics of a Bacterivorous Green Alga Reveals Evolutionary Causalities and Consequences of Phago-Mixotrophic Mode of Nutrition.</title>
        <authorList>
            <person name="Burns J.A."/>
            <person name="Paasch A."/>
            <person name="Narechania A."/>
            <person name="Kim E."/>
        </authorList>
    </citation>
    <scope>NUCLEOTIDE SEQUENCE [LARGE SCALE GENOMIC DNA]</scope>
    <source>
        <strain evidence="3 4">PLY_AMNH</strain>
    </source>
</reference>
<dbReference type="AlphaFoldDB" id="A0AAE0FJM6"/>
<dbReference type="PANTHER" id="PTHR23315:SF7">
    <property type="entry name" value="U-BOX DOMAIN-CONTAINING PROTEIN 4"/>
    <property type="match status" value="1"/>
</dbReference>
<name>A0AAE0FJM6_9CHLO</name>
<organism evidence="3 4">
    <name type="scientific">Cymbomonas tetramitiformis</name>
    <dbReference type="NCBI Taxonomy" id="36881"/>
    <lineage>
        <taxon>Eukaryota</taxon>
        <taxon>Viridiplantae</taxon>
        <taxon>Chlorophyta</taxon>
        <taxon>Pyramimonadophyceae</taxon>
        <taxon>Pyramimonadales</taxon>
        <taxon>Pyramimonadaceae</taxon>
        <taxon>Cymbomonas</taxon>
    </lineage>
</organism>
<feature type="transmembrane region" description="Helical" evidence="1">
    <location>
        <begin position="12"/>
        <end position="32"/>
    </location>
</feature>
<evidence type="ECO:0000259" key="2">
    <source>
        <dbReference type="PROSITE" id="PS51698"/>
    </source>
</evidence>
<keyword evidence="1" id="KW-1133">Transmembrane helix</keyword>
<dbReference type="Pfam" id="PF04564">
    <property type="entry name" value="U-box"/>
    <property type="match status" value="1"/>
</dbReference>
<feature type="domain" description="U-box" evidence="2">
    <location>
        <begin position="52"/>
        <end position="131"/>
    </location>
</feature>
<dbReference type="SMART" id="SM00504">
    <property type="entry name" value="Ubox"/>
    <property type="match status" value="1"/>
</dbReference>
<protein>
    <recommendedName>
        <fullName evidence="2">U-box domain-containing protein</fullName>
    </recommendedName>
</protein>
<dbReference type="Gene3D" id="3.30.40.10">
    <property type="entry name" value="Zinc/RING finger domain, C3HC4 (zinc finger)"/>
    <property type="match status" value="1"/>
</dbReference>
<keyword evidence="1" id="KW-0472">Membrane</keyword>
<evidence type="ECO:0000313" key="3">
    <source>
        <dbReference type="EMBL" id="KAK3260803.1"/>
    </source>
</evidence>
<dbReference type="Proteomes" id="UP001190700">
    <property type="component" value="Unassembled WGS sequence"/>
</dbReference>
<keyword evidence="4" id="KW-1185">Reference proteome</keyword>
<dbReference type="EMBL" id="LGRX02017422">
    <property type="protein sequence ID" value="KAK3260803.1"/>
    <property type="molecule type" value="Genomic_DNA"/>
</dbReference>